<evidence type="ECO:0000259" key="1">
    <source>
        <dbReference type="Pfam" id="PF01755"/>
    </source>
</evidence>
<dbReference type="AlphaFoldDB" id="A0A6C0JRL5"/>
<feature type="domain" description="Glycosyl transferase family 25" evidence="1">
    <location>
        <begin position="2"/>
        <end position="174"/>
    </location>
</feature>
<dbReference type="EMBL" id="MN740684">
    <property type="protein sequence ID" value="QHU07541.1"/>
    <property type="molecule type" value="Genomic_DNA"/>
</dbReference>
<name>A0A6C0JRL5_9ZZZZ</name>
<proteinExistence type="predicted"/>
<reference evidence="2" key="1">
    <citation type="journal article" date="2020" name="Nature">
        <title>Giant virus diversity and host interactions through global metagenomics.</title>
        <authorList>
            <person name="Schulz F."/>
            <person name="Roux S."/>
            <person name="Paez-Espino D."/>
            <person name="Jungbluth S."/>
            <person name="Walsh D.A."/>
            <person name="Denef V.J."/>
            <person name="McMahon K.D."/>
            <person name="Konstantinidis K.T."/>
            <person name="Eloe-Fadrosh E.A."/>
            <person name="Kyrpides N.C."/>
            <person name="Woyke T."/>
        </authorList>
    </citation>
    <scope>NUCLEOTIDE SEQUENCE</scope>
    <source>
        <strain evidence="2">GVMAG-S-1040241-154</strain>
    </source>
</reference>
<protein>
    <recommendedName>
        <fullName evidence="1">Glycosyl transferase family 25 domain-containing protein</fullName>
    </recommendedName>
</protein>
<dbReference type="InterPro" id="IPR002654">
    <property type="entry name" value="Glyco_trans_25"/>
</dbReference>
<dbReference type="Pfam" id="PF01755">
    <property type="entry name" value="Glyco_transf_25"/>
    <property type="match status" value="1"/>
</dbReference>
<accession>A0A6C0JRL5</accession>
<evidence type="ECO:0000313" key="2">
    <source>
        <dbReference type="EMBL" id="QHU07541.1"/>
    </source>
</evidence>
<organism evidence="2">
    <name type="scientific">viral metagenome</name>
    <dbReference type="NCBI Taxonomy" id="1070528"/>
    <lineage>
        <taxon>unclassified sequences</taxon>
        <taxon>metagenomes</taxon>
        <taxon>organismal metagenomes</taxon>
    </lineage>
</organism>
<sequence>MKHFWINTDNNLKRRNFMTEQFKKYNIENYRISAITPKDFDNVLEQKRPLTCKHPGCTSCEYEYGCLSSHIKAMKECLKYDDPYYVIIEDDIYLPFKIDYDNLIKSYSNNFDIIQLLILYNNTIDTLRNHFINTGNLFIKWQYLLPSTGMYIISKQGAQKMVDLYVNKNNKYDFSQSKCQNVADVLIYSSIPTIATTLPYCYPNVDMGSEIHPDHLEAHKNAVDSIKNTINIIKNYPFVN</sequence>